<dbReference type="AlphaFoldDB" id="A0A1F6CQF5"/>
<evidence type="ECO:0000256" key="6">
    <source>
        <dbReference type="SAM" id="MobiDB-lite"/>
    </source>
</evidence>
<name>A0A1F6CQF5_HANXR</name>
<evidence type="ECO:0000256" key="1">
    <source>
        <dbReference type="ARBA" id="ARBA00008777"/>
    </source>
</evidence>
<organism evidence="7 8">
    <name type="scientific">Handelsmanbacteria sp. (strain RIFCSPLOWO2_12_FULL_64_10)</name>
    <dbReference type="NCBI Taxonomy" id="1817868"/>
    <lineage>
        <taxon>Bacteria</taxon>
        <taxon>Candidatus Handelsmaniibacteriota</taxon>
    </lineage>
</organism>
<dbReference type="GO" id="GO:0006412">
    <property type="term" value="P:translation"/>
    <property type="evidence" value="ECO:0007669"/>
    <property type="project" value="UniProtKB-UniRule"/>
</dbReference>
<proteinExistence type="inferred from homology"/>
<evidence type="ECO:0000313" key="8">
    <source>
        <dbReference type="Proteomes" id="UP000178606"/>
    </source>
</evidence>
<evidence type="ECO:0000256" key="5">
    <source>
        <dbReference type="RuleBase" id="RU000660"/>
    </source>
</evidence>
<evidence type="ECO:0000256" key="4">
    <source>
        <dbReference type="HAMAP-Rule" id="MF_01368"/>
    </source>
</evidence>
<dbReference type="PANTHER" id="PTHR14413">
    <property type="entry name" value="RIBOSOMAL PROTEIN L17"/>
    <property type="match status" value="1"/>
</dbReference>
<comment type="similarity">
    <text evidence="1 4 5">Belongs to the bacterial ribosomal protein bL17 family.</text>
</comment>
<comment type="subunit">
    <text evidence="4">Part of the 50S ribosomal subunit. Contacts protein L32.</text>
</comment>
<sequence length="146" mass="15851">MRHGRKVRKLGRTSSHRKALLNNLATSLIQAGSVRTTDAKAKVLRGVVDRLVTFAKRGDLAARRHVLRSVRDPKVVKRLFDEIAPRFVDREGGYTRVLKIGARRGDGAAISLVTFSGEEVVKAPVSGTEARPSAPKAEETAAKAEA</sequence>
<dbReference type="HAMAP" id="MF_01368">
    <property type="entry name" value="Ribosomal_bL17"/>
    <property type="match status" value="1"/>
</dbReference>
<dbReference type="InterPro" id="IPR000456">
    <property type="entry name" value="Ribosomal_bL17"/>
</dbReference>
<dbReference type="Proteomes" id="UP000178606">
    <property type="component" value="Unassembled WGS sequence"/>
</dbReference>
<feature type="compositionally biased region" description="Basic and acidic residues" evidence="6">
    <location>
        <begin position="136"/>
        <end position="146"/>
    </location>
</feature>
<dbReference type="InterPro" id="IPR036373">
    <property type="entry name" value="Ribosomal_bL17_sf"/>
</dbReference>
<feature type="region of interest" description="Disordered" evidence="6">
    <location>
        <begin position="124"/>
        <end position="146"/>
    </location>
</feature>
<dbReference type="GO" id="GO:0022625">
    <property type="term" value="C:cytosolic large ribosomal subunit"/>
    <property type="evidence" value="ECO:0007669"/>
    <property type="project" value="TreeGrafter"/>
</dbReference>
<accession>A0A1F6CQF5</accession>
<evidence type="ECO:0000313" key="7">
    <source>
        <dbReference type="EMBL" id="OGG51365.1"/>
    </source>
</evidence>
<dbReference type="SUPFAM" id="SSF64263">
    <property type="entry name" value="Prokaryotic ribosomal protein L17"/>
    <property type="match status" value="1"/>
</dbReference>
<dbReference type="EMBL" id="MFKF01000185">
    <property type="protein sequence ID" value="OGG51365.1"/>
    <property type="molecule type" value="Genomic_DNA"/>
</dbReference>
<evidence type="ECO:0000256" key="3">
    <source>
        <dbReference type="ARBA" id="ARBA00023274"/>
    </source>
</evidence>
<dbReference type="NCBIfam" id="TIGR00059">
    <property type="entry name" value="L17"/>
    <property type="match status" value="1"/>
</dbReference>
<dbReference type="FunFam" id="3.90.1030.10:FF:000001">
    <property type="entry name" value="50S ribosomal protein L17"/>
    <property type="match status" value="1"/>
</dbReference>
<evidence type="ECO:0000256" key="2">
    <source>
        <dbReference type="ARBA" id="ARBA00022980"/>
    </source>
</evidence>
<keyword evidence="2 4" id="KW-0689">Ribosomal protein</keyword>
<comment type="caution">
    <text evidence="7">The sequence shown here is derived from an EMBL/GenBank/DDBJ whole genome shotgun (WGS) entry which is preliminary data.</text>
</comment>
<keyword evidence="3 4" id="KW-0687">Ribonucleoprotein</keyword>
<dbReference type="Gene3D" id="3.90.1030.10">
    <property type="entry name" value="Ribosomal protein L17"/>
    <property type="match status" value="1"/>
</dbReference>
<reference evidence="7 8" key="1">
    <citation type="journal article" date="2016" name="Nat. Commun.">
        <title>Thousands of microbial genomes shed light on interconnected biogeochemical processes in an aquifer system.</title>
        <authorList>
            <person name="Anantharaman K."/>
            <person name="Brown C.T."/>
            <person name="Hug L.A."/>
            <person name="Sharon I."/>
            <person name="Castelle C.J."/>
            <person name="Probst A.J."/>
            <person name="Thomas B.C."/>
            <person name="Singh A."/>
            <person name="Wilkins M.J."/>
            <person name="Karaoz U."/>
            <person name="Brodie E.L."/>
            <person name="Williams K.H."/>
            <person name="Hubbard S.S."/>
            <person name="Banfield J.F."/>
        </authorList>
    </citation>
    <scope>NUCLEOTIDE SEQUENCE [LARGE SCALE GENOMIC DNA]</scope>
    <source>
        <strain evidence="8">RIFCSPLOWO2_12_FULL_64_10</strain>
    </source>
</reference>
<dbReference type="GO" id="GO:0003735">
    <property type="term" value="F:structural constituent of ribosome"/>
    <property type="evidence" value="ECO:0007669"/>
    <property type="project" value="InterPro"/>
</dbReference>
<dbReference type="Pfam" id="PF01196">
    <property type="entry name" value="Ribosomal_L17"/>
    <property type="match status" value="1"/>
</dbReference>
<protein>
    <recommendedName>
        <fullName evidence="4">Large ribosomal subunit protein bL17</fullName>
    </recommendedName>
</protein>
<gene>
    <name evidence="4" type="primary">rplQ</name>
    <name evidence="7" type="ORF">A3F84_08485</name>
</gene>
<dbReference type="PANTHER" id="PTHR14413:SF16">
    <property type="entry name" value="LARGE RIBOSOMAL SUBUNIT PROTEIN BL17M"/>
    <property type="match status" value="1"/>
</dbReference>